<comment type="subcellular location">
    <subcellularLocation>
        <location evidence="1">Membrane</location>
        <topology evidence="1">Multi-pass membrane protein</topology>
    </subcellularLocation>
</comment>
<dbReference type="AlphaFoldDB" id="A0A2S0MU01"/>
<feature type="transmembrane region" description="Helical" evidence="6">
    <location>
        <begin position="88"/>
        <end position="113"/>
    </location>
</feature>
<comment type="similarity">
    <text evidence="2">Belongs to the drug/metabolite transporter (DMT) superfamily. 10 TMS drug/metabolite exporter (DME) (TC 2.A.7.3) family.</text>
</comment>
<feature type="transmembrane region" description="Helical" evidence="6">
    <location>
        <begin position="183"/>
        <end position="201"/>
    </location>
</feature>
<evidence type="ECO:0000313" key="8">
    <source>
        <dbReference type="EMBL" id="AVO39201.1"/>
    </source>
</evidence>
<evidence type="ECO:0000256" key="1">
    <source>
        <dbReference type="ARBA" id="ARBA00004141"/>
    </source>
</evidence>
<evidence type="ECO:0000256" key="6">
    <source>
        <dbReference type="SAM" id="Phobius"/>
    </source>
</evidence>
<reference evidence="9" key="1">
    <citation type="submission" date="2018-03" db="EMBL/GenBank/DDBJ databases">
        <title>Genomic analysis of the strain SH-1 isolated from shrimp intestine.</title>
        <authorList>
            <person name="Kim Y.-S."/>
            <person name="Kim S.-E."/>
            <person name="Kim K.-H."/>
        </authorList>
    </citation>
    <scope>NUCLEOTIDE SEQUENCE [LARGE SCALE GENOMIC DNA]</scope>
    <source>
        <strain evidence="9">SH-1</strain>
    </source>
</reference>
<feature type="transmembrane region" description="Helical" evidence="6">
    <location>
        <begin position="42"/>
        <end position="62"/>
    </location>
</feature>
<evidence type="ECO:0000256" key="2">
    <source>
        <dbReference type="ARBA" id="ARBA00009853"/>
    </source>
</evidence>
<dbReference type="PANTHER" id="PTHR22911">
    <property type="entry name" value="ACYL-MALONYL CONDENSING ENZYME-RELATED"/>
    <property type="match status" value="1"/>
</dbReference>
<sequence length="303" mass="32419">MTGQPPVQMMRAAVWMIGAIASFSTMAVAGREVSATLDTFEIMVYRSLVGVAVVVAVITFAGRWPRVSRQRLGVHLLRNLAHFTGQNLWFFAVTAIPLAQVFALEFTSPLWVIMLSPLLLGERLTGIRATAALLGFAGILIVARPSPETVSLGVVTAASSAIFFALTTIFTKRLTRHEDIASILFWLTTMQLVMGLVTAGMDGDIAAPDRQTAPWLVLIGLAGLVAHFCVTKALSLAPATVVVPFDFARLPTIAIVGMVLYGESLDLWVLLGAAVIFVANYLNILGETRRFGARAGVRPGGPA</sequence>
<organism evidence="8 9">
    <name type="scientific">Pukyongiella litopenaei</name>
    <dbReference type="NCBI Taxonomy" id="2605946"/>
    <lineage>
        <taxon>Bacteria</taxon>
        <taxon>Pseudomonadati</taxon>
        <taxon>Pseudomonadota</taxon>
        <taxon>Alphaproteobacteria</taxon>
        <taxon>Rhodobacterales</taxon>
        <taxon>Paracoccaceae</taxon>
        <taxon>Pukyongiella</taxon>
    </lineage>
</organism>
<feature type="transmembrane region" description="Helical" evidence="6">
    <location>
        <begin position="149"/>
        <end position="171"/>
    </location>
</feature>
<feature type="transmembrane region" description="Helical" evidence="6">
    <location>
        <begin position="267"/>
        <end position="285"/>
    </location>
</feature>
<protein>
    <submittedName>
        <fullName evidence="8">DMT family transporter</fullName>
    </submittedName>
</protein>
<dbReference type="KEGG" id="thas:C6Y53_16775"/>
<feature type="transmembrane region" description="Helical" evidence="6">
    <location>
        <begin position="213"/>
        <end position="234"/>
    </location>
</feature>
<gene>
    <name evidence="8" type="ORF">C6Y53_16775</name>
</gene>
<dbReference type="SUPFAM" id="SSF103481">
    <property type="entry name" value="Multidrug resistance efflux transporter EmrE"/>
    <property type="match status" value="2"/>
</dbReference>
<dbReference type="InterPro" id="IPR037185">
    <property type="entry name" value="EmrE-like"/>
</dbReference>
<dbReference type="Proteomes" id="UP000237655">
    <property type="component" value="Chromosome"/>
</dbReference>
<evidence type="ECO:0000256" key="5">
    <source>
        <dbReference type="ARBA" id="ARBA00023136"/>
    </source>
</evidence>
<dbReference type="InterPro" id="IPR000620">
    <property type="entry name" value="EamA_dom"/>
</dbReference>
<evidence type="ECO:0000256" key="3">
    <source>
        <dbReference type="ARBA" id="ARBA00022692"/>
    </source>
</evidence>
<keyword evidence="4 6" id="KW-1133">Transmembrane helix</keyword>
<dbReference type="EMBL" id="CP027665">
    <property type="protein sequence ID" value="AVO39201.1"/>
    <property type="molecule type" value="Genomic_DNA"/>
</dbReference>
<keyword evidence="3 6" id="KW-0812">Transmembrane</keyword>
<evidence type="ECO:0000313" key="9">
    <source>
        <dbReference type="Proteomes" id="UP000237655"/>
    </source>
</evidence>
<feature type="domain" description="EamA" evidence="7">
    <location>
        <begin position="152"/>
        <end position="283"/>
    </location>
</feature>
<name>A0A2S0MU01_9RHOB</name>
<keyword evidence="5 6" id="KW-0472">Membrane</keyword>
<feature type="transmembrane region" description="Helical" evidence="6">
    <location>
        <begin position="125"/>
        <end position="143"/>
    </location>
</feature>
<accession>A0A2S0MU01</accession>
<dbReference type="PANTHER" id="PTHR22911:SF6">
    <property type="entry name" value="SOLUTE CARRIER FAMILY 35 MEMBER G1"/>
    <property type="match status" value="1"/>
</dbReference>
<dbReference type="RefSeq" id="WP_106473511.1">
    <property type="nucleotide sequence ID" value="NZ_CP027665.1"/>
</dbReference>
<dbReference type="Pfam" id="PF00892">
    <property type="entry name" value="EamA"/>
    <property type="match status" value="2"/>
</dbReference>
<proteinExistence type="inferred from homology"/>
<evidence type="ECO:0000256" key="4">
    <source>
        <dbReference type="ARBA" id="ARBA00022989"/>
    </source>
</evidence>
<feature type="domain" description="EamA" evidence="7">
    <location>
        <begin position="11"/>
        <end position="143"/>
    </location>
</feature>
<feature type="transmembrane region" description="Helical" evidence="6">
    <location>
        <begin position="12"/>
        <end position="30"/>
    </location>
</feature>
<keyword evidence="9" id="KW-1185">Reference proteome</keyword>
<evidence type="ECO:0000259" key="7">
    <source>
        <dbReference type="Pfam" id="PF00892"/>
    </source>
</evidence>
<dbReference type="GO" id="GO:0016020">
    <property type="term" value="C:membrane"/>
    <property type="evidence" value="ECO:0007669"/>
    <property type="project" value="UniProtKB-SubCell"/>
</dbReference>